<dbReference type="SUPFAM" id="SSF51679">
    <property type="entry name" value="Bacterial luciferase-like"/>
    <property type="match status" value="1"/>
</dbReference>
<evidence type="ECO:0000256" key="2">
    <source>
        <dbReference type="ARBA" id="ARBA00023033"/>
    </source>
</evidence>
<dbReference type="RefSeq" id="WP_087461116.1">
    <property type="nucleotide sequence ID" value="NZ_CP021425.1"/>
</dbReference>
<proteinExistence type="predicted"/>
<dbReference type="GO" id="GO:0016705">
    <property type="term" value="F:oxidoreductase activity, acting on paired donors, with incorporation or reduction of molecular oxygen"/>
    <property type="evidence" value="ECO:0007669"/>
    <property type="project" value="InterPro"/>
</dbReference>
<sequence length="351" mass="38917">MKFGVHFQLGQIPGQSLTKLYENAIEQAVLAEKLGFESIWPVEQHFTPSISTIACPMMLLSAIAARTNQIRLGTGVTLLPLHHPLRVAEEIATLQLISKGRVEFGFGRGGLPDHFIHFGVNQSENRQRMIESLEIIQLALSSETFSYRGDYYTLENVSLSPGLGTYPIPPFRAAANSPDTVKQMAEMGYPIFCASHINPFPTISSLYETYQAHALKAGNSLEHLDFNLISPIYTAQSTDEIRSALNASLDNMKAVAIEKVAPVWPGVKPGGKNASHKPSIQEYIEAMSFERLNVDCALFETPARCIERLKTIQSELQLSRFICWFNPGGLVEHEAILDAMHLFAEEVIPAF</sequence>
<dbReference type="GO" id="GO:0005829">
    <property type="term" value="C:cytosol"/>
    <property type="evidence" value="ECO:0007669"/>
    <property type="project" value="TreeGrafter"/>
</dbReference>
<keyword evidence="1" id="KW-0560">Oxidoreductase</keyword>
<dbReference type="AlphaFoldDB" id="A0A1Y0I6G3"/>
<dbReference type="Proteomes" id="UP000196027">
    <property type="component" value="Chromosome"/>
</dbReference>
<dbReference type="OrthoDB" id="9780518at2"/>
<reference evidence="4 5" key="1">
    <citation type="submission" date="2017-05" db="EMBL/GenBank/DDBJ databases">
        <title>Genomic insights into alkan degradation activity of Oleiphilus messinensis.</title>
        <authorList>
            <person name="Kozyavkin S.A."/>
            <person name="Slesarev A.I."/>
            <person name="Golyshin P.N."/>
            <person name="Korzhenkov A."/>
            <person name="Golyshina O.N."/>
            <person name="Toshchakov S.V."/>
        </authorList>
    </citation>
    <scope>NUCLEOTIDE SEQUENCE [LARGE SCALE GENOMIC DNA]</scope>
    <source>
        <strain evidence="4 5">ME102</strain>
    </source>
</reference>
<dbReference type="GO" id="GO:0004497">
    <property type="term" value="F:monooxygenase activity"/>
    <property type="evidence" value="ECO:0007669"/>
    <property type="project" value="UniProtKB-KW"/>
</dbReference>
<gene>
    <name evidence="4" type="ORF">OLMES_2014</name>
</gene>
<name>A0A1Y0I6G3_9GAMM</name>
<dbReference type="Gene3D" id="3.20.20.30">
    <property type="entry name" value="Luciferase-like domain"/>
    <property type="match status" value="1"/>
</dbReference>
<keyword evidence="2 4" id="KW-0503">Monooxygenase</keyword>
<accession>A0A1Y0I6G3</accession>
<organism evidence="4 5">
    <name type="scientific">Oleiphilus messinensis</name>
    <dbReference type="NCBI Taxonomy" id="141451"/>
    <lineage>
        <taxon>Bacteria</taxon>
        <taxon>Pseudomonadati</taxon>
        <taxon>Pseudomonadota</taxon>
        <taxon>Gammaproteobacteria</taxon>
        <taxon>Oceanospirillales</taxon>
        <taxon>Oleiphilaceae</taxon>
        <taxon>Oleiphilus</taxon>
    </lineage>
</organism>
<dbReference type="InterPro" id="IPR036661">
    <property type="entry name" value="Luciferase-like_sf"/>
</dbReference>
<dbReference type="PANTHER" id="PTHR30137:SF8">
    <property type="entry name" value="BLR5498 PROTEIN"/>
    <property type="match status" value="1"/>
</dbReference>
<dbReference type="InterPro" id="IPR050766">
    <property type="entry name" value="Bact_Lucif_Oxidored"/>
</dbReference>
<dbReference type="KEGG" id="ome:OLMES_2014"/>
<protein>
    <submittedName>
        <fullName evidence="4">Luciferase-like monooxygenase</fullName>
    </submittedName>
</protein>
<dbReference type="Pfam" id="PF00296">
    <property type="entry name" value="Bac_luciferase"/>
    <property type="match status" value="1"/>
</dbReference>
<evidence type="ECO:0000259" key="3">
    <source>
        <dbReference type="Pfam" id="PF00296"/>
    </source>
</evidence>
<feature type="domain" description="Luciferase-like" evidence="3">
    <location>
        <begin position="1"/>
        <end position="313"/>
    </location>
</feature>
<dbReference type="InterPro" id="IPR011251">
    <property type="entry name" value="Luciferase-like_dom"/>
</dbReference>
<keyword evidence="5" id="KW-1185">Reference proteome</keyword>
<evidence type="ECO:0000256" key="1">
    <source>
        <dbReference type="ARBA" id="ARBA00023002"/>
    </source>
</evidence>
<dbReference type="PANTHER" id="PTHR30137">
    <property type="entry name" value="LUCIFERASE-LIKE MONOOXYGENASE"/>
    <property type="match status" value="1"/>
</dbReference>
<evidence type="ECO:0000313" key="4">
    <source>
        <dbReference type="EMBL" id="ARU56087.1"/>
    </source>
</evidence>
<dbReference type="EMBL" id="CP021425">
    <property type="protein sequence ID" value="ARU56087.1"/>
    <property type="molecule type" value="Genomic_DNA"/>
</dbReference>
<evidence type="ECO:0000313" key="5">
    <source>
        <dbReference type="Proteomes" id="UP000196027"/>
    </source>
</evidence>